<keyword evidence="2" id="KW-0645">Protease</keyword>
<dbReference type="Proteomes" id="UP000288805">
    <property type="component" value="Unassembled WGS sequence"/>
</dbReference>
<keyword evidence="3" id="KW-0256">Endoplasmic reticulum</keyword>
<sequence>MKVDPNLNVILTACLTVYVGCYRSVKPTPPSETMSNEHAMRFPFVGSAMLLSLFLLFKFLSKDLVNAVLTCYFFVLGIIALSATLLPAIRRYLPKHWNDDPIIWHFPYFRCDIIQVLSSSHFVYPFERFVNDKRIKHPPPCCGDDSTRILAVKGRFLPKSSRSLRQEDPLSTYLFILAMETLSCILLRAKEGGFIDGFLVRGRDGEGMEISHLLFVDDTLIFCDASKENIEYPSCKVGVLPTTYLGLLLGAPYKSSIVWEGMKVRFQKRKYGQVEGGWCTKEVREGHGVWVWKAIRGR</sequence>
<dbReference type="Pfam" id="PF04258">
    <property type="entry name" value="Peptidase_A22B"/>
    <property type="match status" value="1"/>
</dbReference>
<dbReference type="PANTHER" id="PTHR12174:SF23">
    <property type="entry name" value="MINOR HISTOCOMPATIBILITY ANTIGEN H13"/>
    <property type="match status" value="1"/>
</dbReference>
<evidence type="ECO:0000256" key="3">
    <source>
        <dbReference type="ARBA" id="ARBA00022824"/>
    </source>
</evidence>
<dbReference type="OrthoDB" id="29661at2759"/>
<comment type="caution">
    <text evidence="5">The sequence shown here is derived from an EMBL/GenBank/DDBJ whole genome shotgun (WGS) entry which is preliminary data.</text>
</comment>
<dbReference type="EMBL" id="QGNW01000007">
    <property type="protein sequence ID" value="RVX20166.1"/>
    <property type="molecule type" value="Genomic_DNA"/>
</dbReference>
<keyword evidence="4" id="KW-1133">Transmembrane helix</keyword>
<evidence type="ECO:0000256" key="2">
    <source>
        <dbReference type="ARBA" id="ARBA00022670"/>
    </source>
</evidence>
<proteinExistence type="predicted"/>
<accession>A0A438KG40</accession>
<comment type="subcellular location">
    <subcellularLocation>
        <location evidence="1">Endoplasmic reticulum membrane</location>
        <topology evidence="1">Multi-pass membrane protein</topology>
    </subcellularLocation>
</comment>
<evidence type="ECO:0000313" key="6">
    <source>
        <dbReference type="Proteomes" id="UP000288805"/>
    </source>
</evidence>
<gene>
    <name evidence="5" type="primary">SPP_0</name>
    <name evidence="5" type="ORF">CK203_004517</name>
</gene>
<dbReference type="PANTHER" id="PTHR12174">
    <property type="entry name" value="SIGNAL PEPTIDE PEPTIDASE"/>
    <property type="match status" value="1"/>
</dbReference>
<name>A0A438KG40_VITVI</name>
<dbReference type="AlphaFoldDB" id="A0A438KG40"/>
<dbReference type="GO" id="GO:0005789">
    <property type="term" value="C:endoplasmic reticulum membrane"/>
    <property type="evidence" value="ECO:0007669"/>
    <property type="project" value="UniProtKB-SubCell"/>
</dbReference>
<reference evidence="5 6" key="1">
    <citation type="journal article" date="2018" name="PLoS Genet.">
        <title>Population sequencing reveals clonal diversity and ancestral inbreeding in the grapevine cultivar Chardonnay.</title>
        <authorList>
            <person name="Roach M.J."/>
            <person name="Johnson D.L."/>
            <person name="Bohlmann J."/>
            <person name="van Vuuren H.J."/>
            <person name="Jones S.J."/>
            <person name="Pretorius I.S."/>
            <person name="Schmidt S.A."/>
            <person name="Borneman A.R."/>
        </authorList>
    </citation>
    <scope>NUCLEOTIDE SEQUENCE [LARGE SCALE GENOMIC DNA]</scope>
    <source>
        <strain evidence="6">cv. Chardonnay</strain>
        <tissue evidence="5">Leaf</tissue>
    </source>
</reference>
<dbReference type="GO" id="GO:0042500">
    <property type="term" value="F:aspartic endopeptidase activity, intramembrane cleaving"/>
    <property type="evidence" value="ECO:0007669"/>
    <property type="project" value="InterPro"/>
</dbReference>
<keyword evidence="4" id="KW-0472">Membrane</keyword>
<evidence type="ECO:0000256" key="1">
    <source>
        <dbReference type="ARBA" id="ARBA00004477"/>
    </source>
</evidence>
<feature type="transmembrane region" description="Helical" evidence="4">
    <location>
        <begin position="6"/>
        <end position="22"/>
    </location>
</feature>
<dbReference type="GO" id="GO:0006508">
    <property type="term" value="P:proteolysis"/>
    <property type="evidence" value="ECO:0007669"/>
    <property type="project" value="UniProtKB-KW"/>
</dbReference>
<protein>
    <submittedName>
        <fullName evidence="5">Signal peptide peptidase</fullName>
    </submittedName>
</protein>
<keyword evidence="2" id="KW-0378">Hydrolase</keyword>
<feature type="transmembrane region" description="Helical" evidence="4">
    <location>
        <begin position="67"/>
        <end position="89"/>
    </location>
</feature>
<dbReference type="InterPro" id="IPR007369">
    <property type="entry name" value="Peptidase_A22B_SPP"/>
</dbReference>
<keyword evidence="4" id="KW-0812">Transmembrane</keyword>
<evidence type="ECO:0000256" key="4">
    <source>
        <dbReference type="SAM" id="Phobius"/>
    </source>
</evidence>
<organism evidence="5 6">
    <name type="scientific">Vitis vinifera</name>
    <name type="common">Grape</name>
    <dbReference type="NCBI Taxonomy" id="29760"/>
    <lineage>
        <taxon>Eukaryota</taxon>
        <taxon>Viridiplantae</taxon>
        <taxon>Streptophyta</taxon>
        <taxon>Embryophyta</taxon>
        <taxon>Tracheophyta</taxon>
        <taxon>Spermatophyta</taxon>
        <taxon>Magnoliopsida</taxon>
        <taxon>eudicotyledons</taxon>
        <taxon>Gunneridae</taxon>
        <taxon>Pentapetalae</taxon>
        <taxon>rosids</taxon>
        <taxon>Vitales</taxon>
        <taxon>Vitaceae</taxon>
        <taxon>Viteae</taxon>
        <taxon>Vitis</taxon>
    </lineage>
</organism>
<feature type="transmembrane region" description="Helical" evidence="4">
    <location>
        <begin position="42"/>
        <end position="61"/>
    </location>
</feature>
<evidence type="ECO:0000313" key="5">
    <source>
        <dbReference type="EMBL" id="RVX20166.1"/>
    </source>
</evidence>